<dbReference type="AlphaFoldDB" id="A0A5B7JJ46"/>
<organism evidence="1 2">
    <name type="scientific">Portunus trituberculatus</name>
    <name type="common">Swimming crab</name>
    <name type="synonym">Neptunus trituberculatus</name>
    <dbReference type="NCBI Taxonomy" id="210409"/>
    <lineage>
        <taxon>Eukaryota</taxon>
        <taxon>Metazoa</taxon>
        <taxon>Ecdysozoa</taxon>
        <taxon>Arthropoda</taxon>
        <taxon>Crustacea</taxon>
        <taxon>Multicrustacea</taxon>
        <taxon>Malacostraca</taxon>
        <taxon>Eumalacostraca</taxon>
        <taxon>Eucarida</taxon>
        <taxon>Decapoda</taxon>
        <taxon>Pleocyemata</taxon>
        <taxon>Brachyura</taxon>
        <taxon>Eubrachyura</taxon>
        <taxon>Portunoidea</taxon>
        <taxon>Portunidae</taxon>
        <taxon>Portuninae</taxon>
        <taxon>Portunus</taxon>
    </lineage>
</organism>
<reference evidence="1 2" key="1">
    <citation type="submission" date="2019-05" db="EMBL/GenBank/DDBJ databases">
        <title>Another draft genome of Portunus trituberculatus and its Hox gene families provides insights of decapod evolution.</title>
        <authorList>
            <person name="Jeong J.-H."/>
            <person name="Song I."/>
            <person name="Kim S."/>
            <person name="Choi T."/>
            <person name="Kim D."/>
            <person name="Ryu S."/>
            <person name="Kim W."/>
        </authorList>
    </citation>
    <scope>NUCLEOTIDE SEQUENCE [LARGE SCALE GENOMIC DNA]</scope>
    <source>
        <tissue evidence="1">Muscle</tissue>
    </source>
</reference>
<evidence type="ECO:0000313" key="2">
    <source>
        <dbReference type="Proteomes" id="UP000324222"/>
    </source>
</evidence>
<gene>
    <name evidence="1" type="ORF">E2C01_090005</name>
</gene>
<keyword evidence="2" id="KW-1185">Reference proteome</keyword>
<accession>A0A5B7JJ46</accession>
<proteinExistence type="predicted"/>
<evidence type="ECO:0000313" key="1">
    <source>
        <dbReference type="EMBL" id="MPC94819.1"/>
    </source>
</evidence>
<dbReference type="EMBL" id="VSRR010099978">
    <property type="protein sequence ID" value="MPC94819.1"/>
    <property type="molecule type" value="Genomic_DNA"/>
</dbReference>
<comment type="caution">
    <text evidence="1">The sequence shown here is derived from an EMBL/GenBank/DDBJ whole genome shotgun (WGS) entry which is preliminary data.</text>
</comment>
<protein>
    <submittedName>
        <fullName evidence="1">Uncharacterized protein</fullName>
    </submittedName>
</protein>
<name>A0A5B7JJ46_PORTR</name>
<sequence>MSTFSKKKLPTYWSSPFKPEGNIAKCRPISRCRLGVVGAAGPDGQQLPPSCAAVFARQLEGEKFG</sequence>
<dbReference type="Proteomes" id="UP000324222">
    <property type="component" value="Unassembled WGS sequence"/>
</dbReference>